<keyword evidence="3" id="KW-1185">Reference proteome</keyword>
<dbReference type="Gene3D" id="3.40.50.300">
    <property type="entry name" value="P-loop containing nucleotide triphosphate hydrolases"/>
    <property type="match status" value="1"/>
</dbReference>
<name>A0ABP7HTV9_9ACTN</name>
<sequence>MNAITPCPPSPNPPVVLPLPSGIPELVGRTEELQRLIAVTQAQNGCLVQLVTGMPGVGKKELALRAARMLSVGYGESQNCRYLDLRGDDKETAVSVCDALEALLLDRGTDPWHIPPDESHRQQRWQRETEKQGILLVLDNASGVEQVTPLLPSSRNCLVIVTSRFRLKGLSVKEGPVRLHPLTSDEALDMFRMLSTPPGTRPREFSAADESTVRELVRYCGHLPRYIAVLARTLTDHPTWTVRDLKTRYRSTVTKDGEFAEGAAFHVAYEGLSSDGARSFFRHLALNVGADIDVYASAALEGISYEKATEHIDLLYEGHLVEEHKARYRLNPLVREAMEAQLKREDGEAECRMRTARLLDYYQYTAEQADRLFSPHVRHRLSVPLPVPAAVPDLVTAADAQDWLREERSNLFFCAEHAARTPGEELRVMHLSESLAGFLDRRGPWQQGIRLHAQAETAAALPGHELEQAKALIRGALLRTRLSPSMSEYGLAFDHLEKAIGLCRIAEQRAGANTEPVWRAQAAAYFLQGRVSLRRDDKQTEKLLRQALQIYQDLGDPLGAAGPQRELSVLLRATDIQTAKQLAQEARDTYRTEGYRLGEAQALVAQGLIALFRGDVKDSADLFEESLEIYSCEEEHVGEANTLINLAAAQRRLGHYEQAGETAQKARGVFEGIGVPQGVANAKLAVGEVFRVTGKLREAATICQGAVDSYRGLGDTLGQAGALDSLGVVLRLVGEYDKAAETLEKARALHEGRSRPFGEAETQCHLGVVKRLMGDYDEAEELLTAAHGLFETTGYRHGEANALQQLGAVRRLKAAETGDTEGFQESGQLLAKALSIFCEIENPLGQANAISGLGLLDGHLGHHKSGETQLRDALGRYQALKDDLGEAEALNNLAWLKENSGSPFDALPMYEQAGLKARAVDSPLETGRALLGAGRCKRVLGRRTAYGDLSQAWNILDGIRAAQRHEAAEELALLWNESNRTRRLWNWLRWRWR</sequence>
<dbReference type="SUPFAM" id="SSF52540">
    <property type="entry name" value="P-loop containing nucleoside triphosphate hydrolases"/>
    <property type="match status" value="1"/>
</dbReference>
<evidence type="ECO:0000256" key="1">
    <source>
        <dbReference type="PROSITE-ProRule" id="PRU00339"/>
    </source>
</evidence>
<accession>A0ABP7HTV9</accession>
<dbReference type="Gene3D" id="1.25.40.10">
    <property type="entry name" value="Tetratricopeptide repeat domain"/>
    <property type="match status" value="2"/>
</dbReference>
<dbReference type="EMBL" id="BAABDE010000016">
    <property type="protein sequence ID" value="GAA3798013.1"/>
    <property type="molecule type" value="Genomic_DNA"/>
</dbReference>
<evidence type="ECO:0008006" key="4">
    <source>
        <dbReference type="Google" id="ProtNLM"/>
    </source>
</evidence>
<proteinExistence type="predicted"/>
<gene>
    <name evidence="2" type="ORF">GCM10022403_034840</name>
</gene>
<organism evidence="2 3">
    <name type="scientific">Streptomyces coacervatus</name>
    <dbReference type="NCBI Taxonomy" id="647381"/>
    <lineage>
        <taxon>Bacteria</taxon>
        <taxon>Bacillati</taxon>
        <taxon>Actinomycetota</taxon>
        <taxon>Actinomycetes</taxon>
        <taxon>Kitasatosporales</taxon>
        <taxon>Streptomycetaceae</taxon>
        <taxon>Streptomyces</taxon>
    </lineage>
</organism>
<dbReference type="RefSeq" id="WP_275780121.1">
    <property type="nucleotide sequence ID" value="NZ_BAABDE010000016.1"/>
</dbReference>
<comment type="caution">
    <text evidence="2">The sequence shown here is derived from an EMBL/GenBank/DDBJ whole genome shotgun (WGS) entry which is preliminary data.</text>
</comment>
<feature type="repeat" description="TPR" evidence="1">
    <location>
        <begin position="720"/>
        <end position="753"/>
    </location>
</feature>
<keyword evidence="1" id="KW-0802">TPR repeat</keyword>
<dbReference type="PANTHER" id="PTHR47691:SF3">
    <property type="entry name" value="HTH-TYPE TRANSCRIPTIONAL REGULATOR RV0890C-RELATED"/>
    <property type="match status" value="1"/>
</dbReference>
<dbReference type="InterPro" id="IPR019734">
    <property type="entry name" value="TPR_rpt"/>
</dbReference>
<dbReference type="Proteomes" id="UP001501009">
    <property type="component" value="Unassembled WGS sequence"/>
</dbReference>
<dbReference type="InterPro" id="IPR011990">
    <property type="entry name" value="TPR-like_helical_dom_sf"/>
</dbReference>
<dbReference type="InterPro" id="IPR027417">
    <property type="entry name" value="P-loop_NTPase"/>
</dbReference>
<evidence type="ECO:0000313" key="2">
    <source>
        <dbReference type="EMBL" id="GAA3798013.1"/>
    </source>
</evidence>
<evidence type="ECO:0000313" key="3">
    <source>
        <dbReference type="Proteomes" id="UP001501009"/>
    </source>
</evidence>
<reference evidence="3" key="1">
    <citation type="journal article" date="2019" name="Int. J. Syst. Evol. Microbiol.">
        <title>The Global Catalogue of Microorganisms (GCM) 10K type strain sequencing project: providing services to taxonomists for standard genome sequencing and annotation.</title>
        <authorList>
            <consortium name="The Broad Institute Genomics Platform"/>
            <consortium name="The Broad Institute Genome Sequencing Center for Infectious Disease"/>
            <person name="Wu L."/>
            <person name="Ma J."/>
        </authorList>
    </citation>
    <scope>NUCLEOTIDE SEQUENCE [LARGE SCALE GENOMIC DNA]</scope>
    <source>
        <strain evidence="3">JCM 17138</strain>
    </source>
</reference>
<dbReference type="SMART" id="SM00028">
    <property type="entry name" value="TPR"/>
    <property type="match status" value="5"/>
</dbReference>
<dbReference type="SUPFAM" id="SSF48452">
    <property type="entry name" value="TPR-like"/>
    <property type="match status" value="3"/>
</dbReference>
<dbReference type="PANTHER" id="PTHR47691">
    <property type="entry name" value="REGULATOR-RELATED"/>
    <property type="match status" value="1"/>
</dbReference>
<dbReference type="PROSITE" id="PS50005">
    <property type="entry name" value="TPR"/>
    <property type="match status" value="1"/>
</dbReference>
<dbReference type="Pfam" id="PF13424">
    <property type="entry name" value="TPR_12"/>
    <property type="match status" value="2"/>
</dbReference>
<protein>
    <recommendedName>
        <fullName evidence="4">Tetratricopeptide repeat protein</fullName>
    </recommendedName>
</protein>